<feature type="region of interest" description="Disordered" evidence="1">
    <location>
        <begin position="34"/>
        <end position="55"/>
    </location>
</feature>
<gene>
    <name evidence="2" type="ORF">DSL72_000132</name>
</gene>
<dbReference type="Proteomes" id="UP000672032">
    <property type="component" value="Chromosome 2"/>
</dbReference>
<dbReference type="AlphaFoldDB" id="A0A8A3P5A0"/>
<dbReference type="EMBL" id="CP063406">
    <property type="protein sequence ID" value="QSZ30576.1"/>
    <property type="molecule type" value="Genomic_DNA"/>
</dbReference>
<accession>A0A8A3P5A0</accession>
<reference evidence="2" key="1">
    <citation type="submission" date="2020-10" db="EMBL/GenBank/DDBJ databases">
        <title>Genome Sequence of Monilinia vaccinii-corymbosi Sheds Light on Mummy Berry Disease Infection of Blueberry and Mating Type.</title>
        <authorList>
            <person name="Yow A.G."/>
            <person name="Zhang Y."/>
            <person name="Bansal K."/>
            <person name="Eacker S.M."/>
            <person name="Sullivan S."/>
            <person name="Liachko I."/>
            <person name="Cubeta M.A."/>
            <person name="Rollins J.A."/>
            <person name="Ashrafi H."/>
        </authorList>
    </citation>
    <scope>NUCLEOTIDE SEQUENCE</scope>
    <source>
        <strain evidence="2">RL-1</strain>
    </source>
</reference>
<sequence>MAPATRSLRRDKVESLVDSTAAAADQLMHGDLRDLKNFDDSDEYDEGREGGERLAGSSKLASSERSLRRPSKVPEILRFPLVVILSFVGKGLAYSLSAAYLDREELGRVSRRAEGWDEVGILFGWRTLELALGWFGNYDGYDIAALSLLSHGPPLYLLGTFYEVGLETVLSSLLIDTLATYVPFRLLRPLSAAHADSPSAPNRNIISDLPIQTITTLLAASIYSVTLYSSYLTYMPTYLATYFEGIPSIAAVHSATPTSLLPTTLLLGLATRSFIFTPATATEPSDSKGPRFNPETATLEETIWYNLWGWSKKTKVIIKRTATSMIVTGINTFVQTYFTVEGVEARGAVAYTGAWVVAAGICGGVLGFVGAV</sequence>
<organism evidence="2 3">
    <name type="scientific">Monilinia vaccinii-corymbosi</name>
    <dbReference type="NCBI Taxonomy" id="61207"/>
    <lineage>
        <taxon>Eukaryota</taxon>
        <taxon>Fungi</taxon>
        <taxon>Dikarya</taxon>
        <taxon>Ascomycota</taxon>
        <taxon>Pezizomycotina</taxon>
        <taxon>Leotiomycetes</taxon>
        <taxon>Helotiales</taxon>
        <taxon>Sclerotiniaceae</taxon>
        <taxon>Monilinia</taxon>
    </lineage>
</organism>
<name>A0A8A3P5A0_9HELO</name>
<evidence type="ECO:0000313" key="2">
    <source>
        <dbReference type="EMBL" id="QSZ30576.1"/>
    </source>
</evidence>
<protein>
    <submittedName>
        <fullName evidence="2">Uncharacterized protein</fullName>
    </submittedName>
</protein>
<dbReference type="OrthoDB" id="5394254at2759"/>
<keyword evidence="3" id="KW-1185">Reference proteome</keyword>
<proteinExistence type="predicted"/>
<evidence type="ECO:0000313" key="3">
    <source>
        <dbReference type="Proteomes" id="UP000672032"/>
    </source>
</evidence>
<evidence type="ECO:0000256" key="1">
    <source>
        <dbReference type="SAM" id="MobiDB-lite"/>
    </source>
</evidence>